<dbReference type="GO" id="GO:0005125">
    <property type="term" value="F:cytokine activity"/>
    <property type="evidence" value="ECO:0007669"/>
    <property type="project" value="InterPro"/>
</dbReference>
<feature type="signal peptide" evidence="5">
    <location>
        <begin position="1"/>
        <end position="29"/>
    </location>
</feature>
<sequence length="154" mass="16396">MFPSTFPVFRPVTFACLLVFVAVPGSVSAEFKGPTGICAPQPDSFGIGGRATCTFKKVVDIDSQRIPPAIPSVRCKCPGSLCSSLGDYRCVEVTDSLQVSYRSPTSPTSLVNKTIDVTTSCVCAATRSARAKDEGVFRTENDPNEDGFNGFNVL</sequence>
<evidence type="ECO:0000256" key="4">
    <source>
        <dbReference type="ARBA" id="ARBA00022729"/>
    </source>
</evidence>
<comment type="similarity">
    <text evidence="2">Belongs to the IL-17 family.</text>
</comment>
<dbReference type="EMBL" id="JABSTR010000002">
    <property type="protein sequence ID" value="KAH9363676.1"/>
    <property type="molecule type" value="Genomic_DNA"/>
</dbReference>
<dbReference type="VEuPathDB" id="VectorBase:HLOH_057431"/>
<gene>
    <name evidence="6" type="ORF">HPB48_017040</name>
</gene>
<dbReference type="Pfam" id="PF06083">
    <property type="entry name" value="IL17"/>
    <property type="match status" value="1"/>
</dbReference>
<evidence type="ECO:0000256" key="1">
    <source>
        <dbReference type="ARBA" id="ARBA00004613"/>
    </source>
</evidence>
<organism evidence="6 7">
    <name type="scientific">Haemaphysalis longicornis</name>
    <name type="common">Bush tick</name>
    <dbReference type="NCBI Taxonomy" id="44386"/>
    <lineage>
        <taxon>Eukaryota</taxon>
        <taxon>Metazoa</taxon>
        <taxon>Ecdysozoa</taxon>
        <taxon>Arthropoda</taxon>
        <taxon>Chelicerata</taxon>
        <taxon>Arachnida</taxon>
        <taxon>Acari</taxon>
        <taxon>Parasitiformes</taxon>
        <taxon>Ixodida</taxon>
        <taxon>Ixodoidea</taxon>
        <taxon>Ixodidae</taxon>
        <taxon>Haemaphysalinae</taxon>
        <taxon>Haemaphysalis</taxon>
    </lineage>
</organism>
<dbReference type="Proteomes" id="UP000821853">
    <property type="component" value="Chromosome 10"/>
</dbReference>
<evidence type="ECO:0000313" key="7">
    <source>
        <dbReference type="Proteomes" id="UP000821853"/>
    </source>
</evidence>
<evidence type="ECO:0000256" key="5">
    <source>
        <dbReference type="SAM" id="SignalP"/>
    </source>
</evidence>
<feature type="chain" id="PRO_5039926534" evidence="5">
    <location>
        <begin position="30"/>
        <end position="154"/>
    </location>
</feature>
<dbReference type="InterPro" id="IPR029034">
    <property type="entry name" value="Cystine-knot_cytokine"/>
</dbReference>
<proteinExistence type="inferred from homology"/>
<protein>
    <submittedName>
        <fullName evidence="6">Uncharacterized protein</fullName>
    </submittedName>
</protein>
<keyword evidence="4 5" id="KW-0732">Signal</keyword>
<dbReference type="AlphaFoldDB" id="A0A9J6FNU0"/>
<dbReference type="InterPro" id="IPR010345">
    <property type="entry name" value="IL-17_fam"/>
</dbReference>
<reference evidence="6 7" key="1">
    <citation type="journal article" date="2020" name="Cell">
        <title>Large-Scale Comparative Analyses of Tick Genomes Elucidate Their Genetic Diversity and Vector Capacities.</title>
        <authorList>
            <consortium name="Tick Genome and Microbiome Consortium (TIGMIC)"/>
            <person name="Jia N."/>
            <person name="Wang J."/>
            <person name="Shi W."/>
            <person name="Du L."/>
            <person name="Sun Y."/>
            <person name="Zhan W."/>
            <person name="Jiang J.F."/>
            <person name="Wang Q."/>
            <person name="Zhang B."/>
            <person name="Ji P."/>
            <person name="Bell-Sakyi L."/>
            <person name="Cui X.M."/>
            <person name="Yuan T.T."/>
            <person name="Jiang B.G."/>
            <person name="Yang W.F."/>
            <person name="Lam T.T."/>
            <person name="Chang Q.C."/>
            <person name="Ding S.J."/>
            <person name="Wang X.J."/>
            <person name="Zhu J.G."/>
            <person name="Ruan X.D."/>
            <person name="Zhao L."/>
            <person name="Wei J.T."/>
            <person name="Ye R.Z."/>
            <person name="Que T.C."/>
            <person name="Du C.H."/>
            <person name="Zhou Y.H."/>
            <person name="Cheng J.X."/>
            <person name="Dai P.F."/>
            <person name="Guo W.B."/>
            <person name="Han X.H."/>
            <person name="Huang E.J."/>
            <person name="Li L.F."/>
            <person name="Wei W."/>
            <person name="Gao Y.C."/>
            <person name="Liu J.Z."/>
            <person name="Shao H.Z."/>
            <person name="Wang X."/>
            <person name="Wang C.C."/>
            <person name="Yang T.C."/>
            <person name="Huo Q.B."/>
            <person name="Li W."/>
            <person name="Chen H.Y."/>
            <person name="Chen S.E."/>
            <person name="Zhou L.G."/>
            <person name="Ni X.B."/>
            <person name="Tian J.H."/>
            <person name="Sheng Y."/>
            <person name="Liu T."/>
            <person name="Pan Y.S."/>
            <person name="Xia L.Y."/>
            <person name="Li J."/>
            <person name="Zhao F."/>
            <person name="Cao W.C."/>
        </authorList>
    </citation>
    <scope>NUCLEOTIDE SEQUENCE [LARGE SCALE GENOMIC DNA]</scope>
    <source>
        <strain evidence="6">HaeL-2018</strain>
    </source>
</reference>
<keyword evidence="3" id="KW-0964">Secreted</keyword>
<keyword evidence="7" id="KW-1185">Reference proteome</keyword>
<evidence type="ECO:0000256" key="3">
    <source>
        <dbReference type="ARBA" id="ARBA00022525"/>
    </source>
</evidence>
<dbReference type="SUPFAM" id="SSF57501">
    <property type="entry name" value="Cystine-knot cytokines"/>
    <property type="match status" value="1"/>
</dbReference>
<evidence type="ECO:0000313" key="6">
    <source>
        <dbReference type="EMBL" id="KAH9363676.1"/>
    </source>
</evidence>
<comment type="subcellular location">
    <subcellularLocation>
        <location evidence="1">Secreted</location>
    </subcellularLocation>
</comment>
<accession>A0A9J6FNU0</accession>
<dbReference type="GO" id="GO:0005576">
    <property type="term" value="C:extracellular region"/>
    <property type="evidence" value="ECO:0007669"/>
    <property type="project" value="UniProtKB-SubCell"/>
</dbReference>
<evidence type="ECO:0000256" key="2">
    <source>
        <dbReference type="ARBA" id="ARBA00007236"/>
    </source>
</evidence>
<dbReference type="OrthoDB" id="6495798at2759"/>
<dbReference type="OMA" id="FRCVEVK"/>
<dbReference type="Gene3D" id="2.10.90.10">
    <property type="entry name" value="Cystine-knot cytokines"/>
    <property type="match status" value="1"/>
</dbReference>
<comment type="caution">
    <text evidence="6">The sequence shown here is derived from an EMBL/GenBank/DDBJ whole genome shotgun (WGS) entry which is preliminary data.</text>
</comment>
<name>A0A9J6FNU0_HAELO</name>